<proteinExistence type="predicted"/>
<keyword evidence="2" id="KW-1185">Reference proteome</keyword>
<comment type="caution">
    <text evidence="1">The sequence shown here is derived from an EMBL/GenBank/DDBJ whole genome shotgun (WGS) entry which is preliminary data.</text>
</comment>
<evidence type="ECO:0000313" key="1">
    <source>
        <dbReference type="EMBL" id="MCG2615257.1"/>
    </source>
</evidence>
<protein>
    <recommendedName>
        <fullName evidence="3">DUF2357 domain-containing protein</fullName>
    </recommendedName>
</protein>
<reference evidence="1" key="1">
    <citation type="submission" date="2022-01" db="EMBL/GenBank/DDBJ databases">
        <authorList>
            <person name="Jo J.-H."/>
            <person name="Im W.-T."/>
        </authorList>
    </citation>
    <scope>NUCLEOTIDE SEQUENCE</scope>
    <source>
        <strain evidence="1">NA20</strain>
    </source>
</reference>
<evidence type="ECO:0000313" key="2">
    <source>
        <dbReference type="Proteomes" id="UP001165367"/>
    </source>
</evidence>
<name>A0ABS9KSJ3_9BACT</name>
<organism evidence="1 2">
    <name type="scientific">Terrimonas ginsenosidimutans</name>
    <dbReference type="NCBI Taxonomy" id="2908004"/>
    <lineage>
        <taxon>Bacteria</taxon>
        <taxon>Pseudomonadati</taxon>
        <taxon>Bacteroidota</taxon>
        <taxon>Chitinophagia</taxon>
        <taxon>Chitinophagales</taxon>
        <taxon>Chitinophagaceae</taxon>
        <taxon>Terrimonas</taxon>
    </lineage>
</organism>
<dbReference type="Proteomes" id="UP001165367">
    <property type="component" value="Unassembled WGS sequence"/>
</dbReference>
<evidence type="ECO:0008006" key="3">
    <source>
        <dbReference type="Google" id="ProtNLM"/>
    </source>
</evidence>
<dbReference type="RefSeq" id="WP_237872443.1">
    <property type="nucleotide sequence ID" value="NZ_JAKLTR010000007.1"/>
</dbReference>
<gene>
    <name evidence="1" type="ORF">LZZ85_13230</name>
</gene>
<accession>A0ABS9KSJ3</accession>
<sequence>MEQVINLINPGAFIDAYIQFDPEKDYFFELSNKDFQMAEFKTNPLPGFKLEFEFPYCCEYHRRTMENCLNDFIRFPGCCENHKKLEKAPWFKKSNFYYIPIKCMLTHVYTCHCITTCIDQNDWYEAITEYIDYTLSSYGQLPEGYGAPVGLGRYIDDLKFYLNNIAKIPKEKKSKLLLHIQNEGAHDKLNKPDLRAVVSCYKEWLSIFPFQLYVFKNIKPYFENQMPVLKGPKKSNRYTGLVGMQIMEVKDMQNFLVKTTKNMIKAINALELHKTNQLGDTDQIALDILLADRELELKKYDDTLSQDSLQYRSLLADWLKAEDVFITKLKPILEKANAKINNFIKDVLDGMIELEKQDEATECIRNIKQGVAEREGDFRHWFKTFFAGRYPEAVIDAEPLKGNGRIDLKISNVFFGEKTIEFKGWWNSDKAELPKQTLGYLTSLSATGYIILVNPNKKKDIVDDYRKLICTPEMHFIPNTWIVHTFPGIEMSYYESGHQFGVSIKKLVHFVYNVYS</sequence>
<dbReference type="EMBL" id="JAKLTR010000007">
    <property type="protein sequence ID" value="MCG2615257.1"/>
    <property type="molecule type" value="Genomic_DNA"/>
</dbReference>